<keyword evidence="9 13" id="KW-0472">Membrane</keyword>
<evidence type="ECO:0000256" key="11">
    <source>
        <dbReference type="ARBA" id="ARBA00023221"/>
    </source>
</evidence>
<dbReference type="Pfam" id="PF05241">
    <property type="entry name" value="EBP"/>
    <property type="match status" value="1"/>
</dbReference>
<keyword evidence="12" id="KW-0413">Isomerase</keyword>
<name>A0AA39WY27_9PEZI</name>
<comment type="subcellular location">
    <subcellularLocation>
        <location evidence="1">Membrane</location>
        <topology evidence="1">Multi-pass membrane protein</topology>
    </subcellularLocation>
</comment>
<feature type="domain" description="EXPERA" evidence="15">
    <location>
        <begin position="60"/>
        <end position="207"/>
    </location>
</feature>
<keyword evidence="4 13" id="KW-0812">Transmembrane</keyword>
<evidence type="ECO:0000256" key="10">
    <source>
        <dbReference type="ARBA" id="ARBA00023166"/>
    </source>
</evidence>
<dbReference type="GO" id="GO:0004769">
    <property type="term" value="F:steroid Delta-isomerase activity"/>
    <property type="evidence" value="ECO:0007669"/>
    <property type="project" value="TreeGrafter"/>
</dbReference>
<feature type="transmembrane region" description="Helical" evidence="14">
    <location>
        <begin position="148"/>
        <end position="166"/>
    </location>
</feature>
<evidence type="ECO:0000256" key="13">
    <source>
        <dbReference type="PROSITE-ProRule" id="PRU01087"/>
    </source>
</evidence>
<keyword evidence="3" id="KW-0444">Lipid biosynthesis</keyword>
<dbReference type="PANTHER" id="PTHR14207">
    <property type="entry name" value="STEROL ISOMERASE"/>
    <property type="match status" value="1"/>
</dbReference>
<evidence type="ECO:0000256" key="7">
    <source>
        <dbReference type="ARBA" id="ARBA00023011"/>
    </source>
</evidence>
<accession>A0AA39WY27</accession>
<keyword evidence="7" id="KW-0756">Sterol biosynthesis</keyword>
<keyword evidence="6 13" id="KW-1133">Transmembrane helix</keyword>
<reference evidence="16" key="1">
    <citation type="submission" date="2023-06" db="EMBL/GenBank/DDBJ databases">
        <title>Genome-scale phylogeny and comparative genomics of the fungal order Sordariales.</title>
        <authorList>
            <consortium name="Lawrence Berkeley National Laboratory"/>
            <person name="Hensen N."/>
            <person name="Bonometti L."/>
            <person name="Westerberg I."/>
            <person name="Brannstrom I.O."/>
            <person name="Guillou S."/>
            <person name="Cros-Aarteil S."/>
            <person name="Calhoun S."/>
            <person name="Haridas S."/>
            <person name="Kuo A."/>
            <person name="Mondo S."/>
            <person name="Pangilinan J."/>
            <person name="Riley R."/>
            <person name="Labutti K."/>
            <person name="Andreopoulos B."/>
            <person name="Lipzen A."/>
            <person name="Chen C."/>
            <person name="Yanf M."/>
            <person name="Daum C."/>
            <person name="Ng V."/>
            <person name="Clum A."/>
            <person name="Steindorff A."/>
            <person name="Ohm R."/>
            <person name="Martin F."/>
            <person name="Silar P."/>
            <person name="Natvig D."/>
            <person name="Lalanne C."/>
            <person name="Gautier V."/>
            <person name="Ament-Velasquez S.L."/>
            <person name="Kruys A."/>
            <person name="Hutchinson M.I."/>
            <person name="Powell A.J."/>
            <person name="Barry K."/>
            <person name="Miller A.N."/>
            <person name="Grigoriev I.V."/>
            <person name="Debuchy R."/>
            <person name="Gladieux P."/>
            <person name="Thoren M.H."/>
            <person name="Johannesson H."/>
        </authorList>
    </citation>
    <scope>NUCLEOTIDE SEQUENCE</scope>
    <source>
        <strain evidence="16">CBS 606.72</strain>
    </source>
</reference>
<dbReference type="GO" id="GO:0016020">
    <property type="term" value="C:membrane"/>
    <property type="evidence" value="ECO:0007669"/>
    <property type="project" value="UniProtKB-SubCell"/>
</dbReference>
<keyword evidence="8" id="KW-0443">Lipid metabolism</keyword>
<keyword evidence="11" id="KW-0753">Steroid metabolism</keyword>
<dbReference type="GO" id="GO:0047750">
    <property type="term" value="F:cholestenol delta-isomerase activity"/>
    <property type="evidence" value="ECO:0007669"/>
    <property type="project" value="InterPro"/>
</dbReference>
<evidence type="ECO:0000259" key="15">
    <source>
        <dbReference type="PROSITE" id="PS51751"/>
    </source>
</evidence>
<feature type="transmembrane region" description="Helical" evidence="14">
    <location>
        <begin position="186"/>
        <end position="208"/>
    </location>
</feature>
<comment type="similarity">
    <text evidence="2">Belongs to the EBP family.</text>
</comment>
<evidence type="ECO:0000256" key="5">
    <source>
        <dbReference type="ARBA" id="ARBA00022955"/>
    </source>
</evidence>
<keyword evidence="17" id="KW-1185">Reference proteome</keyword>
<dbReference type="GO" id="GO:0000247">
    <property type="term" value="F:C-8 sterol isomerase activity"/>
    <property type="evidence" value="ECO:0007669"/>
    <property type="project" value="TreeGrafter"/>
</dbReference>
<evidence type="ECO:0000256" key="6">
    <source>
        <dbReference type="ARBA" id="ARBA00022989"/>
    </source>
</evidence>
<feature type="transmembrane region" description="Helical" evidence="14">
    <location>
        <begin position="65"/>
        <end position="83"/>
    </location>
</feature>
<dbReference type="EMBL" id="JAULSU010000003">
    <property type="protein sequence ID" value="KAK0623370.1"/>
    <property type="molecule type" value="Genomic_DNA"/>
</dbReference>
<dbReference type="AlphaFoldDB" id="A0AA39WY27"/>
<evidence type="ECO:0000256" key="4">
    <source>
        <dbReference type="ARBA" id="ARBA00022692"/>
    </source>
</evidence>
<feature type="transmembrane region" description="Helical" evidence="14">
    <location>
        <begin position="31"/>
        <end position="53"/>
    </location>
</feature>
<evidence type="ECO:0000256" key="8">
    <source>
        <dbReference type="ARBA" id="ARBA00023098"/>
    </source>
</evidence>
<evidence type="ECO:0000313" key="17">
    <source>
        <dbReference type="Proteomes" id="UP001175000"/>
    </source>
</evidence>
<dbReference type="InterPro" id="IPR007905">
    <property type="entry name" value="EBP"/>
</dbReference>
<proteinExistence type="inferred from homology"/>
<gene>
    <name evidence="16" type="ORF">B0T14DRAFT_174793</name>
</gene>
<comment type="caution">
    <text evidence="16">The sequence shown here is derived from an EMBL/GenBank/DDBJ whole genome shotgun (WGS) entry which is preliminary data.</text>
</comment>
<keyword evidence="10" id="KW-1207">Sterol metabolism</keyword>
<evidence type="ECO:0000256" key="9">
    <source>
        <dbReference type="ARBA" id="ARBA00023136"/>
    </source>
</evidence>
<feature type="transmembrane region" description="Helical" evidence="14">
    <location>
        <begin position="115"/>
        <end position="141"/>
    </location>
</feature>
<evidence type="ECO:0000256" key="2">
    <source>
        <dbReference type="ARBA" id="ARBA00008337"/>
    </source>
</evidence>
<evidence type="ECO:0000256" key="12">
    <source>
        <dbReference type="ARBA" id="ARBA00023235"/>
    </source>
</evidence>
<dbReference type="Proteomes" id="UP001175000">
    <property type="component" value="Unassembled WGS sequence"/>
</dbReference>
<dbReference type="PROSITE" id="PS51751">
    <property type="entry name" value="EXPERA"/>
    <property type="match status" value="1"/>
</dbReference>
<evidence type="ECO:0000313" key="16">
    <source>
        <dbReference type="EMBL" id="KAK0623370.1"/>
    </source>
</evidence>
<evidence type="ECO:0000256" key="1">
    <source>
        <dbReference type="ARBA" id="ARBA00004141"/>
    </source>
</evidence>
<evidence type="ECO:0000256" key="14">
    <source>
        <dbReference type="SAM" id="Phobius"/>
    </source>
</evidence>
<organism evidence="16 17">
    <name type="scientific">Immersiella caudata</name>
    <dbReference type="NCBI Taxonomy" id="314043"/>
    <lineage>
        <taxon>Eukaryota</taxon>
        <taxon>Fungi</taxon>
        <taxon>Dikarya</taxon>
        <taxon>Ascomycota</taxon>
        <taxon>Pezizomycotina</taxon>
        <taxon>Sordariomycetes</taxon>
        <taxon>Sordariomycetidae</taxon>
        <taxon>Sordariales</taxon>
        <taxon>Lasiosphaeriaceae</taxon>
        <taxon>Immersiella</taxon>
    </lineage>
</organism>
<protein>
    <submittedName>
        <fullName evidence="16">Emopamil binding protein-domain-containing protein</fullName>
    </submittedName>
</protein>
<evidence type="ECO:0000256" key="3">
    <source>
        <dbReference type="ARBA" id="ARBA00022516"/>
    </source>
</evidence>
<dbReference type="InterPro" id="IPR033118">
    <property type="entry name" value="EXPERA"/>
</dbReference>
<keyword evidence="5" id="KW-0752">Steroid biosynthesis</keyword>
<dbReference type="GO" id="GO:0005783">
    <property type="term" value="C:endoplasmic reticulum"/>
    <property type="evidence" value="ECO:0007669"/>
    <property type="project" value="TreeGrafter"/>
</dbReference>
<sequence>MSSKSIPHPYYPPGAQLSGGYVPNELDLVSLISRFVGLIAVHLGTTLTVARAFNKNLNGKEQLAFLWFMLCAFLHLFFEGYFITHHTSLASSQSLFSQLWKEYSLSDSRYLTSNPFMLCIETLTVFIWGPLSVLAAVFLVAEKNGSRHVVQIVLSVGHLYGVLLYYGTCEFEERYEGVGYSRPEGIYYWGYYVILNAPWVVVPTLLLLQSAREVHRGLGEKVDSNTKSR</sequence>
<dbReference type="GO" id="GO:0016126">
    <property type="term" value="P:sterol biosynthetic process"/>
    <property type="evidence" value="ECO:0007669"/>
    <property type="project" value="UniProtKB-KW"/>
</dbReference>
<dbReference type="PANTHER" id="PTHR14207:SF0">
    <property type="entry name" value="3-BETA-HYDROXYSTEROID-DELTA(8),DELTA(7)-ISOMERASE"/>
    <property type="match status" value="1"/>
</dbReference>